<proteinExistence type="predicted"/>
<reference evidence="1" key="1">
    <citation type="submission" date="2023-07" db="EMBL/GenBank/DDBJ databases">
        <title>The genome sequence of Rhodocytophaga aerolata KACC 12507.</title>
        <authorList>
            <person name="Zhang X."/>
        </authorList>
    </citation>
    <scope>NUCLEOTIDE SEQUENCE</scope>
    <source>
        <strain evidence="1">KACC 12507</strain>
    </source>
</reference>
<accession>A0ABT8RAQ1</accession>
<gene>
    <name evidence="1" type="ORF">Q0590_23055</name>
</gene>
<evidence type="ECO:0000313" key="1">
    <source>
        <dbReference type="EMBL" id="MDO1449174.1"/>
    </source>
</evidence>
<name>A0ABT8RAQ1_9BACT</name>
<dbReference type="Proteomes" id="UP001168528">
    <property type="component" value="Unassembled WGS sequence"/>
</dbReference>
<evidence type="ECO:0008006" key="3">
    <source>
        <dbReference type="Google" id="ProtNLM"/>
    </source>
</evidence>
<dbReference type="EMBL" id="JAUKPO010000016">
    <property type="protein sequence ID" value="MDO1449174.1"/>
    <property type="molecule type" value="Genomic_DNA"/>
</dbReference>
<evidence type="ECO:0000313" key="2">
    <source>
        <dbReference type="Proteomes" id="UP001168528"/>
    </source>
</evidence>
<sequence>MGKAKELDGVPISDSTPEFHFGLTSPNCRWVEFEKNNYSAWRGSFTNDEYGINKVIALSDNNEFLVIAMGAGYWIDNELNALIFRVPLESISFAAKINEKEVLVANWMGFYLLQSDSQLVKVEHMSDLGSIKVEQEDSIMVKGKLEAYDFDWEEVPFQFDKQTKQLTINNGK</sequence>
<keyword evidence="2" id="KW-1185">Reference proteome</keyword>
<protein>
    <recommendedName>
        <fullName evidence="3">AIM24 family protein</fullName>
    </recommendedName>
</protein>
<dbReference type="RefSeq" id="WP_302039975.1">
    <property type="nucleotide sequence ID" value="NZ_JAUKPO010000016.1"/>
</dbReference>
<organism evidence="1 2">
    <name type="scientific">Rhodocytophaga aerolata</name>
    <dbReference type="NCBI Taxonomy" id="455078"/>
    <lineage>
        <taxon>Bacteria</taxon>
        <taxon>Pseudomonadati</taxon>
        <taxon>Bacteroidota</taxon>
        <taxon>Cytophagia</taxon>
        <taxon>Cytophagales</taxon>
        <taxon>Rhodocytophagaceae</taxon>
        <taxon>Rhodocytophaga</taxon>
    </lineage>
</organism>
<comment type="caution">
    <text evidence="1">The sequence shown here is derived from an EMBL/GenBank/DDBJ whole genome shotgun (WGS) entry which is preliminary data.</text>
</comment>